<dbReference type="AlphaFoldDB" id="A0AAV7VVI3"/>
<accession>A0AAV7VVI3</accession>
<gene>
    <name evidence="2" type="ORF">NDU88_001112</name>
</gene>
<dbReference type="InterPro" id="IPR027825">
    <property type="entry name" value="DUF4522"/>
</dbReference>
<dbReference type="Proteomes" id="UP001066276">
    <property type="component" value="Chromosome 1_2"/>
</dbReference>
<dbReference type="PANTHER" id="PTHR38002:SF1">
    <property type="entry name" value="CHROMOSOME 4 OPEN READING FRAME 36"/>
    <property type="match status" value="1"/>
</dbReference>
<name>A0AAV7VVI3_PLEWA</name>
<dbReference type="Pfam" id="PF15022">
    <property type="entry name" value="DUF4522"/>
    <property type="match status" value="1"/>
</dbReference>
<dbReference type="EMBL" id="JANPWB010000002">
    <property type="protein sequence ID" value="KAJ1205684.1"/>
    <property type="molecule type" value="Genomic_DNA"/>
</dbReference>
<dbReference type="PANTHER" id="PTHR38002">
    <property type="entry name" value="C4ORF36 ISOFORM 11"/>
    <property type="match status" value="1"/>
</dbReference>
<protein>
    <submittedName>
        <fullName evidence="2">Uncharacterized protein</fullName>
    </submittedName>
</protein>
<proteinExistence type="predicted"/>
<sequence>MIRHHTWDLPSFTKDVLERNSKRELFNPVLANIIFQHPFHLKPVATIEKGRIPNMETIETEKMVEAKRLNEFASQKMVATQMQSRLRGTKGGARSFLPLKSLTRG</sequence>
<organism evidence="2 3">
    <name type="scientific">Pleurodeles waltl</name>
    <name type="common">Iberian ribbed newt</name>
    <dbReference type="NCBI Taxonomy" id="8319"/>
    <lineage>
        <taxon>Eukaryota</taxon>
        <taxon>Metazoa</taxon>
        <taxon>Chordata</taxon>
        <taxon>Craniata</taxon>
        <taxon>Vertebrata</taxon>
        <taxon>Euteleostomi</taxon>
        <taxon>Amphibia</taxon>
        <taxon>Batrachia</taxon>
        <taxon>Caudata</taxon>
        <taxon>Salamandroidea</taxon>
        <taxon>Salamandridae</taxon>
        <taxon>Pleurodelinae</taxon>
        <taxon>Pleurodeles</taxon>
    </lineage>
</organism>
<evidence type="ECO:0000256" key="1">
    <source>
        <dbReference type="SAM" id="MobiDB-lite"/>
    </source>
</evidence>
<reference evidence="2" key="1">
    <citation type="journal article" date="2022" name="bioRxiv">
        <title>Sequencing and chromosome-scale assembly of the giantPleurodeles waltlgenome.</title>
        <authorList>
            <person name="Brown T."/>
            <person name="Elewa A."/>
            <person name="Iarovenko S."/>
            <person name="Subramanian E."/>
            <person name="Araus A.J."/>
            <person name="Petzold A."/>
            <person name="Susuki M."/>
            <person name="Suzuki K.-i.T."/>
            <person name="Hayashi T."/>
            <person name="Toyoda A."/>
            <person name="Oliveira C."/>
            <person name="Osipova E."/>
            <person name="Leigh N.D."/>
            <person name="Simon A."/>
            <person name="Yun M.H."/>
        </authorList>
    </citation>
    <scope>NUCLEOTIDE SEQUENCE</scope>
    <source>
        <strain evidence="2">20211129_DDA</strain>
        <tissue evidence="2">Liver</tissue>
    </source>
</reference>
<feature type="region of interest" description="Disordered" evidence="1">
    <location>
        <begin position="83"/>
        <end position="105"/>
    </location>
</feature>
<keyword evidence="3" id="KW-1185">Reference proteome</keyword>
<evidence type="ECO:0000313" key="2">
    <source>
        <dbReference type="EMBL" id="KAJ1205684.1"/>
    </source>
</evidence>
<evidence type="ECO:0000313" key="3">
    <source>
        <dbReference type="Proteomes" id="UP001066276"/>
    </source>
</evidence>
<comment type="caution">
    <text evidence="2">The sequence shown here is derived from an EMBL/GenBank/DDBJ whole genome shotgun (WGS) entry which is preliminary data.</text>
</comment>